<dbReference type="AlphaFoldDB" id="A5YS68"/>
<name>A5YS68_9EURY</name>
<accession>A5YS68</accession>
<dbReference type="SUPFAM" id="SSF55961">
    <property type="entry name" value="Bet v1-like"/>
    <property type="match status" value="1"/>
</dbReference>
<dbReference type="InterPro" id="IPR023393">
    <property type="entry name" value="START-like_dom_sf"/>
</dbReference>
<dbReference type="InterPro" id="IPR005031">
    <property type="entry name" value="COQ10_START"/>
</dbReference>
<evidence type="ECO:0000259" key="1">
    <source>
        <dbReference type="Pfam" id="PF03364"/>
    </source>
</evidence>
<reference evidence="2" key="1">
    <citation type="journal article" date="2007" name="ISME J.">
        <title>Genomic plasticity in prokaryotes: the case of the square haloarchaeon.</title>
        <authorList>
            <person name="Cuadros-Orellana S."/>
            <person name="Martin-Cuadrado A.B."/>
            <person name="Legault B."/>
            <person name="D'Auria G."/>
            <person name="Zhaxybayeva O."/>
            <person name="Papke R.T."/>
            <person name="Rodriguez-Valera F."/>
        </authorList>
    </citation>
    <scope>NUCLEOTIDE SEQUENCE</scope>
</reference>
<evidence type="ECO:0000313" key="2">
    <source>
        <dbReference type="EMBL" id="ABQ75825.1"/>
    </source>
</evidence>
<sequence length="163" mass="18852">MTVYHRRTTVEAPFSQVWEFHSQISGLEALTPSWMFLSIDSVHYPEPSAAQSKTLVRDSEIEMSMRPLGVLPRQHWVSRIIARERNDTTGYFIDKMIGGPFQQWEHTHRFFADGEQTILDDQVEYQLPGGRLGRRMSVLGLIGFEAMFRGRHRTTKALLEDEA</sequence>
<dbReference type="CDD" id="cd07820">
    <property type="entry name" value="SRPBCC_3"/>
    <property type="match status" value="1"/>
</dbReference>
<proteinExistence type="predicted"/>
<feature type="domain" description="Coenzyme Q-binding protein COQ10 START" evidence="1">
    <location>
        <begin position="10"/>
        <end position="132"/>
    </location>
</feature>
<organism evidence="2">
    <name type="scientific">uncultured haloarchaeon</name>
    <dbReference type="NCBI Taxonomy" id="160804"/>
    <lineage>
        <taxon>Archaea</taxon>
        <taxon>Methanobacteriati</taxon>
        <taxon>Methanobacteriota</taxon>
        <taxon>Stenosarchaea group</taxon>
        <taxon>Halobacteria</taxon>
        <taxon>Halobacteriales</taxon>
        <taxon>Halobacteriaceae</taxon>
        <taxon>environmental samples</taxon>
    </lineage>
</organism>
<dbReference type="EMBL" id="EF583985">
    <property type="protein sequence ID" value="ABQ75825.1"/>
    <property type="molecule type" value="Genomic_DNA"/>
</dbReference>
<protein>
    <recommendedName>
        <fullName evidence="1">Coenzyme Q-binding protein COQ10 START domain-containing protein</fullName>
    </recommendedName>
</protein>
<dbReference type="Gene3D" id="3.30.530.20">
    <property type="match status" value="1"/>
</dbReference>
<dbReference type="Pfam" id="PF03364">
    <property type="entry name" value="Polyketide_cyc"/>
    <property type="match status" value="1"/>
</dbReference>